<dbReference type="InterPro" id="IPR013238">
    <property type="entry name" value="RNA_pol_III_Rbc25"/>
</dbReference>
<evidence type="ECO:0000256" key="3">
    <source>
        <dbReference type="ARBA" id="ARBA00022478"/>
    </source>
</evidence>
<keyword evidence="3" id="KW-0240">DNA-directed RNA polymerase</keyword>
<dbReference type="FunFam" id="3.30.1490.120:FF:000002">
    <property type="entry name" value="DNA-directed RNA polymerase III subunit RPC8"/>
    <property type="match status" value="1"/>
</dbReference>
<dbReference type="InterPro" id="IPR005576">
    <property type="entry name" value="Rpb7-like_N"/>
</dbReference>
<evidence type="ECO:0000256" key="2">
    <source>
        <dbReference type="ARBA" id="ARBA00009307"/>
    </source>
</evidence>
<reference evidence="6" key="1">
    <citation type="submission" date="2020-11" db="EMBL/GenBank/DDBJ databases">
        <authorList>
            <person name="Tran Van P."/>
        </authorList>
    </citation>
    <scope>NUCLEOTIDE SEQUENCE</scope>
</reference>
<dbReference type="SUPFAM" id="SSF50249">
    <property type="entry name" value="Nucleic acid-binding proteins"/>
    <property type="match status" value="1"/>
</dbReference>
<dbReference type="Pfam" id="PF08292">
    <property type="entry name" value="RNA_pol_Rbc25"/>
    <property type="match status" value="1"/>
</dbReference>
<dbReference type="PANTHER" id="PTHR12709:SF1">
    <property type="entry name" value="DNA-DIRECTED RNA POLYMERASE III SUBUNIT RPC8"/>
    <property type="match status" value="1"/>
</dbReference>
<dbReference type="EMBL" id="OB669683">
    <property type="protein sequence ID" value="CAD7234740.1"/>
    <property type="molecule type" value="Genomic_DNA"/>
</dbReference>
<proteinExistence type="inferred from homology"/>
<dbReference type="InterPro" id="IPR045113">
    <property type="entry name" value="Rpb7-like"/>
</dbReference>
<dbReference type="GO" id="GO:0006384">
    <property type="term" value="P:transcription initiation at RNA polymerase III promoter"/>
    <property type="evidence" value="ECO:0007669"/>
    <property type="project" value="TreeGrafter"/>
</dbReference>
<comment type="similarity">
    <text evidence="2">Belongs to the eukaryotic RPB7/RPC8 RNA polymerase subunit family.</text>
</comment>
<dbReference type="SUPFAM" id="SSF88798">
    <property type="entry name" value="N-terminal, heterodimerisation domain of RBP7 (RpoE)"/>
    <property type="match status" value="1"/>
</dbReference>
<evidence type="ECO:0000313" key="6">
    <source>
        <dbReference type="EMBL" id="CAD7234740.1"/>
    </source>
</evidence>
<evidence type="ECO:0000256" key="4">
    <source>
        <dbReference type="ARBA" id="ARBA00023163"/>
    </source>
</evidence>
<dbReference type="PANTHER" id="PTHR12709">
    <property type="entry name" value="DNA-DIRECTED RNA POLYMERASE II, III"/>
    <property type="match status" value="1"/>
</dbReference>
<keyword evidence="4" id="KW-0804">Transcription</keyword>
<protein>
    <submittedName>
        <fullName evidence="6">Uncharacterized protein</fullName>
    </submittedName>
</protein>
<dbReference type="InterPro" id="IPR004519">
    <property type="entry name" value="RNAP_E/RPC8"/>
</dbReference>
<evidence type="ECO:0000256" key="5">
    <source>
        <dbReference type="ARBA" id="ARBA00023242"/>
    </source>
</evidence>
<dbReference type="GO" id="GO:0005666">
    <property type="term" value="C:RNA polymerase III complex"/>
    <property type="evidence" value="ECO:0007669"/>
    <property type="project" value="TreeGrafter"/>
</dbReference>
<dbReference type="InterPro" id="IPR036898">
    <property type="entry name" value="RNA_pol_Rpb7-like_N_sf"/>
</dbReference>
<dbReference type="Gene3D" id="2.40.50.140">
    <property type="entry name" value="Nucleic acid-binding proteins"/>
    <property type="match status" value="1"/>
</dbReference>
<dbReference type="InterPro" id="IPR012340">
    <property type="entry name" value="NA-bd_OB-fold"/>
</dbReference>
<keyword evidence="5" id="KW-0539">Nucleus</keyword>
<evidence type="ECO:0000256" key="1">
    <source>
        <dbReference type="ARBA" id="ARBA00004123"/>
    </source>
</evidence>
<comment type="subcellular location">
    <subcellularLocation>
        <location evidence="1">Nucleus</location>
    </subcellularLocation>
</comment>
<dbReference type="CDD" id="cd04330">
    <property type="entry name" value="RNAP_III_Rpc25_N"/>
    <property type="match status" value="1"/>
</dbReference>
<dbReference type="GO" id="GO:0003677">
    <property type="term" value="F:DNA binding"/>
    <property type="evidence" value="ECO:0007669"/>
    <property type="project" value="InterPro"/>
</dbReference>
<dbReference type="GO" id="GO:0003899">
    <property type="term" value="F:DNA-directed RNA polymerase activity"/>
    <property type="evidence" value="ECO:0007669"/>
    <property type="project" value="InterPro"/>
</dbReference>
<name>A0A7R8ZRY1_9CRUS</name>
<accession>A0A7R8ZRY1</accession>
<dbReference type="AlphaFoldDB" id="A0A7R8ZRY1"/>
<dbReference type="Pfam" id="PF03876">
    <property type="entry name" value="SHS2_Rpb7-N"/>
    <property type="match status" value="1"/>
</dbReference>
<gene>
    <name evidence="6" type="ORF">CTOB1V02_LOCUS12556</name>
</gene>
<organism evidence="6">
    <name type="scientific">Cyprideis torosa</name>
    <dbReference type="NCBI Taxonomy" id="163714"/>
    <lineage>
        <taxon>Eukaryota</taxon>
        <taxon>Metazoa</taxon>
        <taxon>Ecdysozoa</taxon>
        <taxon>Arthropoda</taxon>
        <taxon>Crustacea</taxon>
        <taxon>Oligostraca</taxon>
        <taxon>Ostracoda</taxon>
        <taxon>Podocopa</taxon>
        <taxon>Podocopida</taxon>
        <taxon>Cytherocopina</taxon>
        <taxon>Cytheroidea</taxon>
        <taxon>Cytherideidae</taxon>
        <taxon>Cyprideis</taxon>
    </lineage>
</organism>
<dbReference type="NCBIfam" id="TIGR00448">
    <property type="entry name" value="rpoE"/>
    <property type="match status" value="1"/>
</dbReference>
<dbReference type="OrthoDB" id="10256606at2759"/>
<dbReference type="Gene3D" id="3.30.1490.120">
    <property type="entry name" value="RNA polymerase Rpb7-like, N-terminal domain"/>
    <property type="match status" value="1"/>
</dbReference>
<sequence>MFLLAELKQPVQVKPSDFGKDFNSVVESELNRKFANKVIPGIGLCISVFDILQMDDSFIIPGDGGSHTPVRFRIIVFRPAIEEVLVGTVKCCSQEGVIVSMGMFDDILIPSKNLSHPSHFETEEQVWVWNYPTEEGVHKLFMDVGEKIRFRVTAETFTDTSPTPSSSNIDGTPSVAVVECDPIVPYKIEGSTNETGLGMLSWWGSS</sequence>